<sequence length="288" mass="33418">MPNISRPFKKIFFSLFIYSGFACSPAIVMLDYKPEWAKSAYKYFVDRSEQNIEKDPDDHMKLLDGCESITKYAFGFIMEEADRISMNNYSEGKILYYDANNYFERAVKYCDRSLQVQYIDYINWLKGQNEEVQIFNEKDIPYLYWTAAGYAGAILSSRGDPTWVIQLPKVGLLLESALALNPDWNKGALYNAMISYTMTRHDPPPNKVEVAEEYFKKAIEASNGLDLGPYVTMAESVYITKQDKNNFTNLLYQALSIDINGDPDLRLTNYINQNRAQWLLNNINEFFY</sequence>
<keyword evidence="1" id="KW-1133">Transmembrane helix</keyword>
<evidence type="ECO:0000256" key="1">
    <source>
        <dbReference type="SAM" id="Phobius"/>
    </source>
</evidence>
<feature type="transmembrane region" description="Helical" evidence="1">
    <location>
        <begin position="12"/>
        <end position="30"/>
    </location>
</feature>
<keyword evidence="1" id="KW-0472">Membrane</keyword>
<keyword evidence="1" id="KW-0812">Transmembrane</keyword>
<dbReference type="EMBL" id="UINC01081719">
    <property type="protein sequence ID" value="SVC25850.1"/>
    <property type="molecule type" value="Genomic_DNA"/>
</dbReference>
<dbReference type="PROSITE" id="PS51257">
    <property type="entry name" value="PROKAR_LIPOPROTEIN"/>
    <property type="match status" value="1"/>
</dbReference>
<dbReference type="InterPro" id="IPR031823">
    <property type="entry name" value="TatT"/>
</dbReference>
<organism evidence="2">
    <name type="scientific">marine metagenome</name>
    <dbReference type="NCBI Taxonomy" id="408172"/>
    <lineage>
        <taxon>unclassified sequences</taxon>
        <taxon>metagenomes</taxon>
        <taxon>ecological metagenomes</taxon>
    </lineage>
</organism>
<reference evidence="2" key="1">
    <citation type="submission" date="2018-05" db="EMBL/GenBank/DDBJ databases">
        <authorList>
            <person name="Lanie J.A."/>
            <person name="Ng W.-L."/>
            <person name="Kazmierczak K.M."/>
            <person name="Andrzejewski T.M."/>
            <person name="Davidsen T.M."/>
            <person name="Wayne K.J."/>
            <person name="Tettelin H."/>
            <person name="Glass J.I."/>
            <person name="Rusch D."/>
            <person name="Podicherti R."/>
            <person name="Tsui H.-C.T."/>
            <person name="Winkler M.E."/>
        </authorList>
    </citation>
    <scope>NUCLEOTIDE SEQUENCE</scope>
</reference>
<evidence type="ECO:0000313" key="2">
    <source>
        <dbReference type="EMBL" id="SVC25850.1"/>
    </source>
</evidence>
<gene>
    <name evidence="2" type="ORF">METZ01_LOCUS278704</name>
</gene>
<dbReference type="AlphaFoldDB" id="A0A382KMZ1"/>
<dbReference type="Gene3D" id="1.25.40.920">
    <property type="entry name" value="TRAP transporter T-component"/>
    <property type="match status" value="1"/>
</dbReference>
<dbReference type="Pfam" id="PF16811">
    <property type="entry name" value="TAtT"/>
    <property type="match status" value="1"/>
</dbReference>
<name>A0A382KMZ1_9ZZZZ</name>
<proteinExistence type="predicted"/>
<accession>A0A382KMZ1</accession>
<protein>
    <submittedName>
        <fullName evidence="2">Uncharacterized protein</fullName>
    </submittedName>
</protein>
<dbReference type="InterPro" id="IPR038537">
    <property type="entry name" value="TatT_sf"/>
</dbReference>